<reference evidence="3" key="1">
    <citation type="submission" date="2025-08" db="UniProtKB">
        <authorList>
            <consortium name="RefSeq"/>
        </authorList>
    </citation>
    <scope>IDENTIFICATION</scope>
    <source>
        <tissue evidence="3">Blood</tissue>
    </source>
</reference>
<evidence type="ECO:0000313" key="3">
    <source>
        <dbReference type="RefSeq" id="XP_032131208.1"/>
    </source>
</evidence>
<feature type="compositionally biased region" description="Basic and acidic residues" evidence="1">
    <location>
        <begin position="145"/>
        <end position="160"/>
    </location>
</feature>
<dbReference type="RefSeq" id="XP_032131208.1">
    <property type="nucleotide sequence ID" value="XM_032275317.1"/>
</dbReference>
<sequence length="269" mass="29680">MHAPQKKVIFPLRPNRMSCNNLVICANVYPHSDIPSCVAAIVRSRQLCWGGVQHRHACGMSEPHPPPPLIDCHCLTPLCLGLRLIIRDYHQPLESSGLWSLNKEDMSEQVMPVLVKKWKKKCTKSRKGHGHQHSREGSKANGEWHAGDRQYGEGTSEGHQRAPQQHNRAAESRSQEGGDLKADGGWQGIERASEICSFSDDGGYSLQSAHCAKCLIYNTSIKVQVKALTVSEGHTAEGLRHRGLECSRVIMAHCNLNVPTSSSLLISTS</sequence>
<evidence type="ECO:0000313" key="2">
    <source>
        <dbReference type="Proteomes" id="UP000504640"/>
    </source>
</evidence>
<name>A0A6J3HKY7_SAPAP</name>
<dbReference type="AlphaFoldDB" id="A0A6J3HKY7"/>
<evidence type="ECO:0000256" key="1">
    <source>
        <dbReference type="SAM" id="MobiDB-lite"/>
    </source>
</evidence>
<keyword evidence="2" id="KW-1185">Reference proteome</keyword>
<proteinExistence type="predicted"/>
<dbReference type="GeneID" id="116549627"/>
<feature type="region of interest" description="Disordered" evidence="1">
    <location>
        <begin position="124"/>
        <end position="184"/>
    </location>
</feature>
<accession>A0A6J3HKY7</accession>
<gene>
    <name evidence="3" type="primary">LOC116549627</name>
</gene>
<organism evidence="2 3">
    <name type="scientific">Sapajus apella</name>
    <name type="common">Brown-capped capuchin</name>
    <name type="synonym">Cebus apella</name>
    <dbReference type="NCBI Taxonomy" id="9515"/>
    <lineage>
        <taxon>Eukaryota</taxon>
        <taxon>Metazoa</taxon>
        <taxon>Chordata</taxon>
        <taxon>Craniata</taxon>
        <taxon>Vertebrata</taxon>
        <taxon>Euteleostomi</taxon>
        <taxon>Mammalia</taxon>
        <taxon>Eutheria</taxon>
        <taxon>Euarchontoglires</taxon>
        <taxon>Primates</taxon>
        <taxon>Haplorrhini</taxon>
        <taxon>Platyrrhini</taxon>
        <taxon>Cebidae</taxon>
        <taxon>Cebinae</taxon>
        <taxon>Sapajus</taxon>
    </lineage>
</organism>
<dbReference type="Proteomes" id="UP000504640">
    <property type="component" value="Unplaced"/>
</dbReference>
<protein>
    <submittedName>
        <fullName evidence="3">Uncharacterized protein LOC116549627</fullName>
    </submittedName>
</protein>
<feature type="compositionally biased region" description="Basic and acidic residues" evidence="1">
    <location>
        <begin position="168"/>
        <end position="182"/>
    </location>
</feature>